<evidence type="ECO:0000256" key="8">
    <source>
        <dbReference type="ARBA" id="ARBA00023136"/>
    </source>
</evidence>
<reference evidence="18" key="1">
    <citation type="submission" date="2022-07" db="EMBL/GenBank/DDBJ databases">
        <title>Genome Sequence of Xylaria arbuscula.</title>
        <authorList>
            <person name="Buettner E."/>
        </authorList>
    </citation>
    <scope>NUCLEOTIDE SEQUENCE</scope>
    <source>
        <strain evidence="18">VT107</strain>
    </source>
</reference>
<dbReference type="Pfam" id="PF00150">
    <property type="entry name" value="Cellulase"/>
    <property type="match status" value="1"/>
</dbReference>
<dbReference type="Proteomes" id="UP001148614">
    <property type="component" value="Unassembled WGS sequence"/>
</dbReference>
<comment type="subcellular location">
    <subcellularLocation>
        <location evidence="1">Cell membrane</location>
        <topology evidence="1">Single-pass type II membrane protein</topology>
    </subcellularLocation>
</comment>
<dbReference type="EC" id="3.2.1.58" evidence="14"/>
<evidence type="ECO:0000256" key="1">
    <source>
        <dbReference type="ARBA" id="ARBA00004401"/>
    </source>
</evidence>
<evidence type="ECO:0000256" key="11">
    <source>
        <dbReference type="ARBA" id="ARBA00023316"/>
    </source>
</evidence>
<dbReference type="InterPro" id="IPR050386">
    <property type="entry name" value="Glycosyl_hydrolase_5"/>
</dbReference>
<dbReference type="GO" id="GO:0009986">
    <property type="term" value="C:cell surface"/>
    <property type="evidence" value="ECO:0007669"/>
    <property type="project" value="TreeGrafter"/>
</dbReference>
<keyword evidence="8" id="KW-0472">Membrane</keyword>
<evidence type="ECO:0000256" key="14">
    <source>
        <dbReference type="ARBA" id="ARBA00038929"/>
    </source>
</evidence>
<dbReference type="VEuPathDB" id="FungiDB:F4678DRAFT_426427"/>
<evidence type="ECO:0000256" key="13">
    <source>
        <dbReference type="ARBA" id="ARBA00037126"/>
    </source>
</evidence>
<dbReference type="GO" id="GO:0004338">
    <property type="term" value="F:glucan exo-1,3-beta-glucosidase activity"/>
    <property type="evidence" value="ECO:0007669"/>
    <property type="project" value="UniProtKB-EC"/>
</dbReference>
<dbReference type="PANTHER" id="PTHR31297:SF34">
    <property type="entry name" value="GLUCAN 1,3-BETA-GLUCOSIDASE 2"/>
    <property type="match status" value="1"/>
</dbReference>
<accession>A0A9W8NJV9</accession>
<proteinExistence type="inferred from homology"/>
<keyword evidence="10 16" id="KW-0326">Glycosidase</keyword>
<dbReference type="OrthoDB" id="1887033at2759"/>
<protein>
    <recommendedName>
        <fullName evidence="14">glucan 1,3-beta-glucosidase</fullName>
        <ecNumber evidence="14">3.2.1.58</ecNumber>
    </recommendedName>
    <alternativeName>
        <fullName evidence="15">Exo-1,3-beta-glucanase D</fullName>
    </alternativeName>
</protein>
<evidence type="ECO:0000256" key="7">
    <source>
        <dbReference type="ARBA" id="ARBA00022989"/>
    </source>
</evidence>
<evidence type="ECO:0000256" key="12">
    <source>
        <dbReference type="ARBA" id="ARBA00036824"/>
    </source>
</evidence>
<keyword evidence="7" id="KW-1133">Transmembrane helix</keyword>
<comment type="caution">
    <text evidence="18">The sequence shown here is derived from an EMBL/GenBank/DDBJ whole genome shotgun (WGS) entry which is preliminary data.</text>
</comment>
<organism evidence="18 19">
    <name type="scientific">Xylaria arbuscula</name>
    <dbReference type="NCBI Taxonomy" id="114810"/>
    <lineage>
        <taxon>Eukaryota</taxon>
        <taxon>Fungi</taxon>
        <taxon>Dikarya</taxon>
        <taxon>Ascomycota</taxon>
        <taxon>Pezizomycotina</taxon>
        <taxon>Sordariomycetes</taxon>
        <taxon>Xylariomycetidae</taxon>
        <taxon>Xylariales</taxon>
        <taxon>Xylariaceae</taxon>
        <taxon>Xylaria</taxon>
    </lineage>
</organism>
<evidence type="ECO:0000256" key="5">
    <source>
        <dbReference type="ARBA" id="ARBA00022801"/>
    </source>
</evidence>
<evidence type="ECO:0000256" key="3">
    <source>
        <dbReference type="ARBA" id="ARBA00022475"/>
    </source>
</evidence>
<sequence>MRFTPQTSAALAIAAASLVESRPSSSAPSSSSVRTSRRWLPGSDKIRGVNLGSSFIIEPWMAGDEWNSMGCGGTNDEWSCVQALGQDAADAAFKTHWQTWITADDLKEIQSYGLNTIRIPVGFWINEDLVNDGEYYPKGGLEYLDYVVGNATELGLFVIMDLHGGPGVQFPGQQYTGHSIDQPGFYTSDNYERAYKFLEWMTERIHTNSAYFNVGMLQVINEPVHSGDYPSEAADMVANYYPNAWTRIRDREAQLGVADADKLHIQYMGEAWGSGNPSQNLPDTTFAFYDDHRYYKWDTSVTVTQDGYISEVCSDNRGGDDIIIGEWSISVADDAQYNSEFDIRDTDANNDWYKKFFAAQVQTFEKSGGWVFWSWKCNWIAGFNEWRWCYKSAVDAGIIPTDAASVAGTSPC</sequence>
<evidence type="ECO:0000313" key="19">
    <source>
        <dbReference type="Proteomes" id="UP001148614"/>
    </source>
</evidence>
<keyword evidence="19" id="KW-1185">Reference proteome</keyword>
<evidence type="ECO:0000256" key="6">
    <source>
        <dbReference type="ARBA" id="ARBA00022968"/>
    </source>
</evidence>
<evidence type="ECO:0000256" key="15">
    <source>
        <dbReference type="ARBA" id="ARBA00041260"/>
    </source>
</evidence>
<keyword evidence="5 16" id="KW-0378">Hydrolase</keyword>
<dbReference type="GO" id="GO:0005886">
    <property type="term" value="C:plasma membrane"/>
    <property type="evidence" value="ECO:0007669"/>
    <property type="project" value="UniProtKB-SubCell"/>
</dbReference>
<dbReference type="Gene3D" id="3.20.20.80">
    <property type="entry name" value="Glycosidases"/>
    <property type="match status" value="1"/>
</dbReference>
<feature type="domain" description="Glycoside hydrolase family 5" evidence="17">
    <location>
        <begin position="85"/>
        <end position="376"/>
    </location>
</feature>
<keyword evidence="9" id="KW-0325">Glycoprotein</keyword>
<comment type="similarity">
    <text evidence="2 16">Belongs to the glycosyl hydrolase 5 (cellulase A) family.</text>
</comment>
<dbReference type="AlphaFoldDB" id="A0A9W8NJV9"/>
<dbReference type="EMBL" id="JANPWZ010000325">
    <property type="protein sequence ID" value="KAJ3577693.1"/>
    <property type="molecule type" value="Genomic_DNA"/>
</dbReference>
<evidence type="ECO:0000256" key="10">
    <source>
        <dbReference type="ARBA" id="ARBA00023295"/>
    </source>
</evidence>
<keyword evidence="3" id="KW-1003">Cell membrane</keyword>
<dbReference type="GO" id="GO:0071555">
    <property type="term" value="P:cell wall organization"/>
    <property type="evidence" value="ECO:0007669"/>
    <property type="project" value="UniProtKB-KW"/>
</dbReference>
<evidence type="ECO:0000313" key="18">
    <source>
        <dbReference type="EMBL" id="KAJ3577693.1"/>
    </source>
</evidence>
<comment type="catalytic activity">
    <reaction evidence="12">
        <text>Successive hydrolysis of beta-D-glucose units from the non-reducing ends of (1-&gt;3)-beta-D-glucans, releasing alpha-glucose.</text>
        <dbReference type="EC" id="3.2.1.58"/>
    </reaction>
</comment>
<evidence type="ECO:0000256" key="16">
    <source>
        <dbReference type="RuleBase" id="RU361153"/>
    </source>
</evidence>
<evidence type="ECO:0000256" key="4">
    <source>
        <dbReference type="ARBA" id="ARBA00022692"/>
    </source>
</evidence>
<keyword evidence="4" id="KW-0812">Transmembrane</keyword>
<dbReference type="GO" id="GO:0005576">
    <property type="term" value="C:extracellular region"/>
    <property type="evidence" value="ECO:0007669"/>
    <property type="project" value="TreeGrafter"/>
</dbReference>
<keyword evidence="11" id="KW-0961">Cell wall biogenesis/degradation</keyword>
<dbReference type="SUPFAM" id="SSF51445">
    <property type="entry name" value="(Trans)glycosidases"/>
    <property type="match status" value="1"/>
</dbReference>
<evidence type="ECO:0000256" key="9">
    <source>
        <dbReference type="ARBA" id="ARBA00023180"/>
    </source>
</evidence>
<dbReference type="PANTHER" id="PTHR31297">
    <property type="entry name" value="GLUCAN ENDO-1,6-BETA-GLUCOSIDASE B"/>
    <property type="match status" value="1"/>
</dbReference>
<dbReference type="InterPro" id="IPR017853">
    <property type="entry name" value="GH"/>
</dbReference>
<comment type="function">
    <text evidence="13">Glucosidase involved in the degradation of cellulosic biomass. Active on lichenan.</text>
</comment>
<evidence type="ECO:0000256" key="2">
    <source>
        <dbReference type="ARBA" id="ARBA00005641"/>
    </source>
</evidence>
<evidence type="ECO:0000259" key="17">
    <source>
        <dbReference type="Pfam" id="PF00150"/>
    </source>
</evidence>
<dbReference type="InterPro" id="IPR001547">
    <property type="entry name" value="Glyco_hydro_5"/>
</dbReference>
<keyword evidence="6" id="KW-0735">Signal-anchor</keyword>
<gene>
    <name evidence="18" type="ORF">NPX13_g2874</name>
</gene>
<name>A0A9W8NJV9_9PEZI</name>
<dbReference type="GO" id="GO:0009251">
    <property type="term" value="P:glucan catabolic process"/>
    <property type="evidence" value="ECO:0007669"/>
    <property type="project" value="TreeGrafter"/>
</dbReference>